<evidence type="ECO:0000256" key="2">
    <source>
        <dbReference type="ARBA" id="ARBA00022692"/>
    </source>
</evidence>
<feature type="transmembrane region" description="Helical" evidence="6">
    <location>
        <begin position="89"/>
        <end position="112"/>
    </location>
</feature>
<dbReference type="AlphaFoldDB" id="A0A4S4LV66"/>
<evidence type="ECO:0000313" key="8">
    <source>
        <dbReference type="Proteomes" id="UP000310158"/>
    </source>
</evidence>
<proteinExistence type="predicted"/>
<evidence type="ECO:0000256" key="1">
    <source>
        <dbReference type="ARBA" id="ARBA00004141"/>
    </source>
</evidence>
<feature type="transmembrane region" description="Helical" evidence="6">
    <location>
        <begin position="138"/>
        <end position="156"/>
    </location>
</feature>
<dbReference type="EMBL" id="SGPL01000181">
    <property type="protein sequence ID" value="THH15977.1"/>
    <property type="molecule type" value="Genomic_DNA"/>
</dbReference>
<accession>A0A4S4LV66</accession>
<keyword evidence="4 6" id="KW-0472">Membrane</keyword>
<keyword evidence="2 6" id="KW-0812">Transmembrane</keyword>
<evidence type="ECO:0000313" key="7">
    <source>
        <dbReference type="EMBL" id="THH15977.1"/>
    </source>
</evidence>
<evidence type="ECO:0000256" key="5">
    <source>
        <dbReference type="SAM" id="MobiDB-lite"/>
    </source>
</evidence>
<dbReference type="PANTHER" id="PTHR31465">
    <property type="entry name" value="PROTEIN RTA1-RELATED"/>
    <property type="match status" value="1"/>
</dbReference>
<comment type="caution">
    <text evidence="7">The sequence shown here is derived from an EMBL/GenBank/DDBJ whole genome shotgun (WGS) entry which is preliminary data.</text>
</comment>
<evidence type="ECO:0008006" key="9">
    <source>
        <dbReference type="Google" id="ProtNLM"/>
    </source>
</evidence>
<gene>
    <name evidence="7" type="ORF">EW146_g4582</name>
</gene>
<dbReference type="GO" id="GO:0000324">
    <property type="term" value="C:fungal-type vacuole"/>
    <property type="evidence" value="ECO:0007669"/>
    <property type="project" value="TreeGrafter"/>
</dbReference>
<keyword evidence="8" id="KW-1185">Reference proteome</keyword>
<dbReference type="Proteomes" id="UP000310158">
    <property type="component" value="Unassembled WGS sequence"/>
</dbReference>
<evidence type="ECO:0000256" key="4">
    <source>
        <dbReference type="ARBA" id="ARBA00023136"/>
    </source>
</evidence>
<evidence type="ECO:0000256" key="3">
    <source>
        <dbReference type="ARBA" id="ARBA00022989"/>
    </source>
</evidence>
<dbReference type="InterPro" id="IPR007568">
    <property type="entry name" value="RTA1"/>
</dbReference>
<dbReference type="GO" id="GO:0005886">
    <property type="term" value="C:plasma membrane"/>
    <property type="evidence" value="ECO:0007669"/>
    <property type="project" value="TreeGrafter"/>
</dbReference>
<organism evidence="7 8">
    <name type="scientific">Bondarzewia mesenterica</name>
    <dbReference type="NCBI Taxonomy" id="1095465"/>
    <lineage>
        <taxon>Eukaryota</taxon>
        <taxon>Fungi</taxon>
        <taxon>Dikarya</taxon>
        <taxon>Basidiomycota</taxon>
        <taxon>Agaricomycotina</taxon>
        <taxon>Agaricomycetes</taxon>
        <taxon>Russulales</taxon>
        <taxon>Bondarzewiaceae</taxon>
        <taxon>Bondarzewia</taxon>
    </lineage>
</organism>
<dbReference type="Pfam" id="PF04479">
    <property type="entry name" value="RTA1"/>
    <property type="match status" value="1"/>
</dbReference>
<reference evidence="7 8" key="1">
    <citation type="submission" date="2019-02" db="EMBL/GenBank/DDBJ databases">
        <title>Genome sequencing of the rare red list fungi Bondarzewia mesenterica.</title>
        <authorList>
            <person name="Buettner E."/>
            <person name="Kellner H."/>
        </authorList>
    </citation>
    <scope>NUCLEOTIDE SEQUENCE [LARGE SCALE GENOMIC DNA]</scope>
    <source>
        <strain evidence="7 8">DSM 108281</strain>
    </source>
</reference>
<dbReference type="PANTHER" id="PTHR31465:SF9">
    <property type="entry name" value="SPHINGOID LONG-CHAIN BASE TRANSPORTER RSB1"/>
    <property type="match status" value="1"/>
</dbReference>
<sequence>MLMLIQDFNDSLGPTPLLTTSFVILREIIKRLGPQYSHLTPKSCDYNTIVFVTCDVTALVIQAIGGGMASTADNQKATKLDGHVALAGIAFQLTAIVTYIALALDFSVRYWLIEPIRGRVPIEQPEQWSSAGNLDSRLRLMISGLVFMVTCVFIRSVYPVVELSDGWNGRVISTQVYFNVLDGGMITLASYTLNIFHPGFLLRAPERSGHPSDTTSPLEAWQDGTPKVSA</sequence>
<dbReference type="OrthoDB" id="3358017at2759"/>
<feature type="transmembrane region" description="Helical" evidence="6">
    <location>
        <begin position="176"/>
        <end position="196"/>
    </location>
</feature>
<comment type="subcellular location">
    <subcellularLocation>
        <location evidence="1">Membrane</location>
        <topology evidence="1">Multi-pass membrane protein</topology>
    </subcellularLocation>
</comment>
<feature type="region of interest" description="Disordered" evidence="5">
    <location>
        <begin position="207"/>
        <end position="230"/>
    </location>
</feature>
<feature type="transmembrane region" description="Helical" evidence="6">
    <location>
        <begin position="49"/>
        <end position="69"/>
    </location>
</feature>
<keyword evidence="3 6" id="KW-1133">Transmembrane helix</keyword>
<protein>
    <recommendedName>
        <fullName evidence="9">RTA1 like protein</fullName>
    </recommendedName>
</protein>
<name>A0A4S4LV66_9AGAM</name>
<evidence type="ECO:0000256" key="6">
    <source>
        <dbReference type="SAM" id="Phobius"/>
    </source>
</evidence>